<evidence type="ECO:0000313" key="20">
    <source>
        <dbReference type="Proteomes" id="UP000799772"/>
    </source>
</evidence>
<dbReference type="HAMAP" id="MF_00097">
    <property type="entry name" value="TMP_synthase"/>
    <property type="match status" value="1"/>
</dbReference>
<dbReference type="PRINTS" id="PR01099">
    <property type="entry name" value="HYETHTZKNASE"/>
</dbReference>
<keyword evidence="7" id="KW-0479">Metal-binding</keyword>
<accession>A0A9P4MCC8</accession>
<comment type="pathway">
    <text evidence="4">Cofactor biosynthesis; thiamine diphosphate biosynthesis; 4-methyl-5-(2-phosphoethyl)-thiazole from 5-(2-hydroxyethyl)-4-methylthiazole: step 1/1.</text>
</comment>
<dbReference type="InterPro" id="IPR029056">
    <property type="entry name" value="Ribokinase-like"/>
</dbReference>
<dbReference type="Pfam" id="PF02110">
    <property type="entry name" value="HK"/>
    <property type="match status" value="1"/>
</dbReference>
<keyword evidence="8" id="KW-0547">Nucleotide-binding</keyword>
<organism evidence="19 20">
    <name type="scientific">Rhizodiscina lignyota</name>
    <dbReference type="NCBI Taxonomy" id="1504668"/>
    <lineage>
        <taxon>Eukaryota</taxon>
        <taxon>Fungi</taxon>
        <taxon>Dikarya</taxon>
        <taxon>Ascomycota</taxon>
        <taxon>Pezizomycotina</taxon>
        <taxon>Dothideomycetes</taxon>
        <taxon>Pleosporomycetidae</taxon>
        <taxon>Aulographales</taxon>
        <taxon>Rhizodiscinaceae</taxon>
        <taxon>Rhizodiscina</taxon>
    </lineage>
</organism>
<evidence type="ECO:0000256" key="12">
    <source>
        <dbReference type="ARBA" id="ARBA00022977"/>
    </source>
</evidence>
<dbReference type="Proteomes" id="UP000799772">
    <property type="component" value="Unassembled WGS sequence"/>
</dbReference>
<name>A0A9P4MCC8_9PEZI</name>
<comment type="catalytic activity">
    <reaction evidence="14">
        <text>2-(2-carboxy-4-methylthiazol-5-yl)ethyl phosphate + 4-amino-2-methyl-5-(diphosphooxymethyl)pyrimidine + 2 H(+) = thiamine phosphate + CO2 + diphosphate</text>
        <dbReference type="Rhea" id="RHEA:47848"/>
        <dbReference type="ChEBI" id="CHEBI:15378"/>
        <dbReference type="ChEBI" id="CHEBI:16526"/>
        <dbReference type="ChEBI" id="CHEBI:33019"/>
        <dbReference type="ChEBI" id="CHEBI:37575"/>
        <dbReference type="ChEBI" id="CHEBI:57841"/>
        <dbReference type="ChEBI" id="CHEBI:62890"/>
        <dbReference type="EC" id="2.5.1.3"/>
    </reaction>
</comment>
<keyword evidence="10" id="KW-0067">ATP-binding</keyword>
<proteinExistence type="inferred from homology"/>
<sequence length="522" mass="54507">MPPNYTLYLVTDSTAPILKGRDLAKIVKDAIDGGVTIVQYRDKTSDTADLIRTAKELHKITKAAGVPLLINDRIDVALAVGTEGVHIGQDDIDIATARKILGPEAIIGVTASSEEEAIAAVKGGANYLGLGTVFATPTKENTKSIIGASGVRDILSRISQLPNSEHVGTVCIGGINAANVQRVLYQSHSPDKSLDGVAVVSAIVGADEPRTAAQHLYDLILRAPAFARAIHQPSSLTATITTDLIIAQVPKIAKALAEKTPLCHNMTNLVVQNIAANVALCVGASPIMSNNGLEAPDLAKLGGALVINMGTVTPEGLSNNLQALRAYNAVGGPVVFDPVGAGATQQRRNGVKTLMAGGYFDLIKGNEMEIKAVAGVSGEQMRGVDSGPGTLSLEEKCAMVRSLAGRERCLALMTGSVDVLSDGRRTVAVMNGHGFLGSITGSGCTLGTTAAAYLAVHKEDTLMAVLAAMLHFEIAAERAAARDEVRGPGTFVPAWLDELHLIKQSSLKGDEEWVREAKVVAL</sequence>
<keyword evidence="6" id="KW-0808">Transferase</keyword>
<dbReference type="InterPro" id="IPR000417">
    <property type="entry name" value="Hyethyz_kinase"/>
</dbReference>
<dbReference type="EMBL" id="ML978124">
    <property type="protein sequence ID" value="KAF2100524.1"/>
    <property type="molecule type" value="Genomic_DNA"/>
</dbReference>
<dbReference type="HAMAP" id="MF_00228">
    <property type="entry name" value="Thz_kinase"/>
    <property type="match status" value="1"/>
</dbReference>
<feature type="domain" description="Thiamine phosphate synthase/TenI" evidence="18">
    <location>
        <begin position="7"/>
        <end position="203"/>
    </location>
</feature>
<dbReference type="Pfam" id="PF02581">
    <property type="entry name" value="TMP-TENI"/>
    <property type="match status" value="1"/>
</dbReference>
<evidence type="ECO:0000256" key="16">
    <source>
        <dbReference type="ARBA" id="ARBA00061146"/>
    </source>
</evidence>
<comment type="cofactor">
    <cofactor evidence="2">
        <name>Mg(2+)</name>
        <dbReference type="ChEBI" id="CHEBI:18420"/>
    </cofactor>
</comment>
<dbReference type="PANTHER" id="PTHR20857:SF23">
    <property type="entry name" value="THIAMINE BIOSYNTHETIC BIFUNCTIONAL ENZYME"/>
    <property type="match status" value="1"/>
</dbReference>
<comment type="function">
    <text evidence="3">Condenses 4-methyl-5-(beta-hydroxyethyl)thiazole monophosphate (THZ-P) and 2-methyl-4-amino-5-hydroxymethyl pyrimidine pyrophosphate (HMP-PP) to form thiamine monophosphate (TMP).</text>
</comment>
<dbReference type="SUPFAM" id="SSF51391">
    <property type="entry name" value="Thiamin phosphate synthase"/>
    <property type="match status" value="1"/>
</dbReference>
<comment type="similarity">
    <text evidence="16">In the C-terminal section; belongs to the Thz kinase family.</text>
</comment>
<dbReference type="CDD" id="cd01170">
    <property type="entry name" value="THZ_kinase"/>
    <property type="match status" value="1"/>
</dbReference>
<evidence type="ECO:0000256" key="4">
    <source>
        <dbReference type="ARBA" id="ARBA00004868"/>
    </source>
</evidence>
<evidence type="ECO:0000256" key="17">
    <source>
        <dbReference type="ARBA" id="ARBA00061283"/>
    </source>
</evidence>
<evidence type="ECO:0000256" key="8">
    <source>
        <dbReference type="ARBA" id="ARBA00022741"/>
    </source>
</evidence>
<dbReference type="GO" id="GO:0005737">
    <property type="term" value="C:cytoplasm"/>
    <property type="evidence" value="ECO:0007669"/>
    <property type="project" value="TreeGrafter"/>
</dbReference>
<dbReference type="OrthoDB" id="4994at2759"/>
<evidence type="ECO:0000256" key="13">
    <source>
        <dbReference type="ARBA" id="ARBA00047334"/>
    </source>
</evidence>
<evidence type="ECO:0000313" key="19">
    <source>
        <dbReference type="EMBL" id="KAF2100524.1"/>
    </source>
</evidence>
<evidence type="ECO:0000256" key="15">
    <source>
        <dbReference type="ARBA" id="ARBA00047883"/>
    </source>
</evidence>
<evidence type="ECO:0000256" key="7">
    <source>
        <dbReference type="ARBA" id="ARBA00022723"/>
    </source>
</evidence>
<dbReference type="GO" id="GO:0004789">
    <property type="term" value="F:thiamine-phosphate diphosphorylase activity"/>
    <property type="evidence" value="ECO:0007669"/>
    <property type="project" value="UniProtKB-EC"/>
</dbReference>
<keyword evidence="9" id="KW-0418">Kinase</keyword>
<dbReference type="InterPro" id="IPR013785">
    <property type="entry name" value="Aldolase_TIM"/>
</dbReference>
<keyword evidence="11" id="KW-0460">Magnesium</keyword>
<evidence type="ECO:0000256" key="5">
    <source>
        <dbReference type="ARBA" id="ARBA00005165"/>
    </source>
</evidence>
<dbReference type="InterPro" id="IPR036206">
    <property type="entry name" value="ThiamineP_synth_sf"/>
</dbReference>
<protein>
    <submittedName>
        <fullName evidence="19">TMP-TENI-domain-containing protein</fullName>
    </submittedName>
</protein>
<comment type="catalytic activity">
    <reaction evidence="13">
        <text>4-methyl-5-(2-phosphooxyethyl)-thiazole + 4-amino-2-methyl-5-(diphosphooxymethyl)pyrimidine + H(+) = thiamine phosphate + diphosphate</text>
        <dbReference type="Rhea" id="RHEA:22328"/>
        <dbReference type="ChEBI" id="CHEBI:15378"/>
        <dbReference type="ChEBI" id="CHEBI:33019"/>
        <dbReference type="ChEBI" id="CHEBI:37575"/>
        <dbReference type="ChEBI" id="CHEBI:57841"/>
        <dbReference type="ChEBI" id="CHEBI:58296"/>
        <dbReference type="EC" id="2.5.1.3"/>
    </reaction>
</comment>
<gene>
    <name evidence="19" type="ORF">NA57DRAFT_65032</name>
</gene>
<evidence type="ECO:0000256" key="3">
    <source>
        <dbReference type="ARBA" id="ARBA00003814"/>
    </source>
</evidence>
<dbReference type="GO" id="GO:0000287">
    <property type="term" value="F:magnesium ion binding"/>
    <property type="evidence" value="ECO:0007669"/>
    <property type="project" value="InterPro"/>
</dbReference>
<dbReference type="SUPFAM" id="SSF53613">
    <property type="entry name" value="Ribokinase-like"/>
    <property type="match status" value="1"/>
</dbReference>
<dbReference type="CDD" id="cd00564">
    <property type="entry name" value="TMP_TenI"/>
    <property type="match status" value="1"/>
</dbReference>
<dbReference type="PANTHER" id="PTHR20857">
    <property type="entry name" value="THIAMINE-PHOSPHATE PYROPHOSPHORYLASE"/>
    <property type="match status" value="1"/>
</dbReference>
<comment type="catalytic activity">
    <reaction evidence="1">
        <text>5-(2-hydroxyethyl)-4-methylthiazole + ATP = 4-methyl-5-(2-phosphooxyethyl)-thiazole + ADP + H(+)</text>
        <dbReference type="Rhea" id="RHEA:24212"/>
        <dbReference type="ChEBI" id="CHEBI:15378"/>
        <dbReference type="ChEBI" id="CHEBI:17957"/>
        <dbReference type="ChEBI" id="CHEBI:30616"/>
        <dbReference type="ChEBI" id="CHEBI:58296"/>
        <dbReference type="ChEBI" id="CHEBI:456216"/>
        <dbReference type="EC" id="2.7.1.50"/>
    </reaction>
</comment>
<comment type="catalytic activity">
    <reaction evidence="15">
        <text>2-[(2R,5Z)-2-carboxy-4-methylthiazol-5(2H)-ylidene]ethyl phosphate + 4-amino-2-methyl-5-(diphosphooxymethyl)pyrimidine + 2 H(+) = thiamine phosphate + CO2 + diphosphate</text>
        <dbReference type="Rhea" id="RHEA:47844"/>
        <dbReference type="ChEBI" id="CHEBI:15378"/>
        <dbReference type="ChEBI" id="CHEBI:16526"/>
        <dbReference type="ChEBI" id="CHEBI:33019"/>
        <dbReference type="ChEBI" id="CHEBI:37575"/>
        <dbReference type="ChEBI" id="CHEBI:57841"/>
        <dbReference type="ChEBI" id="CHEBI:62899"/>
        <dbReference type="EC" id="2.5.1.3"/>
    </reaction>
</comment>
<comment type="pathway">
    <text evidence="5">Cofactor biosynthesis; thiamine diphosphate biosynthesis; thiamine phosphate from 4-amino-2-methyl-5-diphosphomethylpyrimidine and 4-methyl-5-(2-phosphoethyl)-thiazole: step 1/1.</text>
</comment>
<dbReference type="GO" id="GO:0004417">
    <property type="term" value="F:hydroxyethylthiazole kinase activity"/>
    <property type="evidence" value="ECO:0007669"/>
    <property type="project" value="UniProtKB-EC"/>
</dbReference>
<evidence type="ECO:0000256" key="11">
    <source>
        <dbReference type="ARBA" id="ARBA00022842"/>
    </source>
</evidence>
<evidence type="ECO:0000256" key="9">
    <source>
        <dbReference type="ARBA" id="ARBA00022777"/>
    </source>
</evidence>
<dbReference type="FunFam" id="3.20.20.70:FF:000104">
    <property type="entry name" value="Thiamine biosynthetic bifunctional enzyme"/>
    <property type="match status" value="1"/>
</dbReference>
<reference evidence="19" key="1">
    <citation type="journal article" date="2020" name="Stud. Mycol.">
        <title>101 Dothideomycetes genomes: a test case for predicting lifestyles and emergence of pathogens.</title>
        <authorList>
            <person name="Haridas S."/>
            <person name="Albert R."/>
            <person name="Binder M."/>
            <person name="Bloem J."/>
            <person name="Labutti K."/>
            <person name="Salamov A."/>
            <person name="Andreopoulos B."/>
            <person name="Baker S."/>
            <person name="Barry K."/>
            <person name="Bills G."/>
            <person name="Bluhm B."/>
            <person name="Cannon C."/>
            <person name="Castanera R."/>
            <person name="Culley D."/>
            <person name="Daum C."/>
            <person name="Ezra D."/>
            <person name="Gonzalez J."/>
            <person name="Henrissat B."/>
            <person name="Kuo A."/>
            <person name="Liang C."/>
            <person name="Lipzen A."/>
            <person name="Lutzoni F."/>
            <person name="Magnuson J."/>
            <person name="Mondo S."/>
            <person name="Nolan M."/>
            <person name="Ohm R."/>
            <person name="Pangilinan J."/>
            <person name="Park H.-J."/>
            <person name="Ramirez L."/>
            <person name="Alfaro M."/>
            <person name="Sun H."/>
            <person name="Tritt A."/>
            <person name="Yoshinaga Y."/>
            <person name="Zwiers L.-H."/>
            <person name="Turgeon B."/>
            <person name="Goodwin S."/>
            <person name="Spatafora J."/>
            <person name="Crous P."/>
            <person name="Grigoriev I."/>
        </authorList>
    </citation>
    <scope>NUCLEOTIDE SEQUENCE</scope>
    <source>
        <strain evidence="19">CBS 133067</strain>
    </source>
</reference>
<keyword evidence="12" id="KW-0784">Thiamine biosynthesis</keyword>
<dbReference type="Gene3D" id="3.20.20.70">
    <property type="entry name" value="Aldolase class I"/>
    <property type="match status" value="1"/>
</dbReference>
<evidence type="ECO:0000259" key="18">
    <source>
        <dbReference type="Pfam" id="PF02581"/>
    </source>
</evidence>
<dbReference type="GO" id="GO:0005524">
    <property type="term" value="F:ATP binding"/>
    <property type="evidence" value="ECO:0007669"/>
    <property type="project" value="UniProtKB-KW"/>
</dbReference>
<dbReference type="NCBIfam" id="TIGR00693">
    <property type="entry name" value="thiE"/>
    <property type="match status" value="1"/>
</dbReference>
<dbReference type="FunFam" id="3.40.1190.20:FF:000042">
    <property type="entry name" value="Probable thiamine biosynthetic bifunctional enzyme"/>
    <property type="match status" value="1"/>
</dbReference>
<evidence type="ECO:0000256" key="10">
    <source>
        <dbReference type="ARBA" id="ARBA00022840"/>
    </source>
</evidence>
<dbReference type="InterPro" id="IPR034291">
    <property type="entry name" value="TMP_synthase"/>
</dbReference>
<dbReference type="AlphaFoldDB" id="A0A9P4MCC8"/>
<comment type="similarity">
    <text evidence="17">In the N-terminal section; belongs to the thiamine-phosphate synthase family.</text>
</comment>
<comment type="caution">
    <text evidence="19">The sequence shown here is derived from an EMBL/GenBank/DDBJ whole genome shotgun (WGS) entry which is preliminary data.</text>
</comment>
<dbReference type="InterPro" id="IPR022998">
    <property type="entry name" value="ThiamineP_synth_TenI"/>
</dbReference>
<evidence type="ECO:0000256" key="14">
    <source>
        <dbReference type="ARBA" id="ARBA00047851"/>
    </source>
</evidence>
<evidence type="ECO:0000256" key="6">
    <source>
        <dbReference type="ARBA" id="ARBA00022679"/>
    </source>
</evidence>
<dbReference type="NCBIfam" id="NF006830">
    <property type="entry name" value="PRK09355.1"/>
    <property type="match status" value="1"/>
</dbReference>
<keyword evidence="20" id="KW-1185">Reference proteome</keyword>
<evidence type="ECO:0000256" key="1">
    <source>
        <dbReference type="ARBA" id="ARBA00001771"/>
    </source>
</evidence>
<dbReference type="Gene3D" id="3.40.1190.20">
    <property type="match status" value="1"/>
</dbReference>
<evidence type="ECO:0000256" key="2">
    <source>
        <dbReference type="ARBA" id="ARBA00001946"/>
    </source>
</evidence>
<dbReference type="GO" id="GO:0009228">
    <property type="term" value="P:thiamine biosynthetic process"/>
    <property type="evidence" value="ECO:0007669"/>
    <property type="project" value="UniProtKB-KW"/>
</dbReference>